<keyword evidence="1" id="KW-1133">Transmembrane helix</keyword>
<keyword evidence="3" id="KW-1185">Reference proteome</keyword>
<accession>A0A1W1WTP0</accession>
<dbReference type="STRING" id="1069081.SAMN05660197_1372"/>
<dbReference type="RefSeq" id="WP_159445321.1">
    <property type="nucleotide sequence ID" value="NZ_AP026671.1"/>
</dbReference>
<feature type="transmembrane region" description="Helical" evidence="1">
    <location>
        <begin position="6"/>
        <end position="24"/>
    </location>
</feature>
<dbReference type="Proteomes" id="UP000192602">
    <property type="component" value="Unassembled WGS sequence"/>
</dbReference>
<dbReference type="AlphaFoldDB" id="A0A1W1WTP0"/>
<reference evidence="3" key="1">
    <citation type="submission" date="2017-04" db="EMBL/GenBank/DDBJ databases">
        <authorList>
            <person name="Varghese N."/>
            <person name="Submissions S."/>
        </authorList>
    </citation>
    <scope>NUCLEOTIDE SEQUENCE [LARGE SCALE GENOMIC DNA]</scope>
    <source>
        <strain evidence="3">DSM 16512</strain>
    </source>
</reference>
<dbReference type="EMBL" id="FWWZ01000001">
    <property type="protein sequence ID" value="SMC09555.1"/>
    <property type="molecule type" value="Genomic_DNA"/>
</dbReference>
<organism evidence="2 3">
    <name type="scientific">Nitratiruptor tergarcus DSM 16512</name>
    <dbReference type="NCBI Taxonomy" id="1069081"/>
    <lineage>
        <taxon>Bacteria</taxon>
        <taxon>Pseudomonadati</taxon>
        <taxon>Campylobacterota</taxon>
        <taxon>Epsilonproteobacteria</taxon>
        <taxon>Nautiliales</taxon>
        <taxon>Nitratiruptoraceae</taxon>
        <taxon>Nitratiruptor</taxon>
    </lineage>
</organism>
<proteinExistence type="predicted"/>
<keyword evidence="1" id="KW-0812">Transmembrane</keyword>
<evidence type="ECO:0000256" key="1">
    <source>
        <dbReference type="SAM" id="Phobius"/>
    </source>
</evidence>
<keyword evidence="1" id="KW-0472">Membrane</keyword>
<evidence type="ECO:0000313" key="2">
    <source>
        <dbReference type="EMBL" id="SMC09555.1"/>
    </source>
</evidence>
<evidence type="ECO:0000313" key="3">
    <source>
        <dbReference type="Proteomes" id="UP000192602"/>
    </source>
</evidence>
<name>A0A1W1WTP0_9BACT</name>
<sequence length="165" mass="19333">MKIYIFYLSLFGFILFWLIFFKPFEVEIANQPRANVELGKFVFSIFNTQGMKLHLEGDEAIQKATTMVIKHPRIQTDDKKLFAKKGVYEGEKILKLQGSIYYMSEEFEFFTQSAQYFIEKKILYVPTPFRVVSAKMELNGSKMQYYLDLDKIVAYDIKAIVKSAI</sequence>
<dbReference type="InterPro" id="IPR010664">
    <property type="entry name" value="LipoPS_assembly_LptC-rel"/>
</dbReference>
<dbReference type="Pfam" id="PF06835">
    <property type="entry name" value="LptC"/>
    <property type="match status" value="1"/>
</dbReference>
<gene>
    <name evidence="2" type="ORF">SAMN05660197_1372</name>
</gene>
<protein>
    <submittedName>
        <fullName evidence="2">Lipopolysaccharide-assembly, LptC-related</fullName>
    </submittedName>
</protein>